<gene>
    <name evidence="1" type="ORF">BCB44BAC_00699</name>
</gene>
<accession>A0AAX2CD17</accession>
<reference evidence="1 2" key="1">
    <citation type="submission" date="2016-08" db="EMBL/GenBank/DDBJ databases">
        <authorList>
            <person name="Loux V."/>
            <person name="Rue O."/>
        </authorList>
    </citation>
    <scope>NUCLEOTIDE SEQUENCE [LARGE SCALE GENOMIC DNA]</scope>
    <source>
        <strain evidence="1 2">AFSSA_08CEB44bac</strain>
    </source>
</reference>
<name>A0AAX2CD17_9BACI</name>
<protein>
    <submittedName>
        <fullName evidence="1">Uncharacterized protein</fullName>
    </submittedName>
</protein>
<proteinExistence type="predicted"/>
<evidence type="ECO:0000313" key="2">
    <source>
        <dbReference type="Proteomes" id="UP000242164"/>
    </source>
</evidence>
<dbReference type="AlphaFoldDB" id="A0AAX2CD17"/>
<organism evidence="1 2">
    <name type="scientific">Bacillus cytotoxicus</name>
    <dbReference type="NCBI Taxonomy" id="580165"/>
    <lineage>
        <taxon>Bacteria</taxon>
        <taxon>Bacillati</taxon>
        <taxon>Bacillota</taxon>
        <taxon>Bacilli</taxon>
        <taxon>Bacillales</taxon>
        <taxon>Bacillaceae</taxon>
        <taxon>Bacillus</taxon>
        <taxon>Bacillus cereus group</taxon>
    </lineage>
</organism>
<sequence length="92" mass="11030">MITFLFYFLNRAEEAEMKVLLLDDIANRWAVSLERIQELAALDPFFPRPYMIVLSKDNLYLEKDIIEYEQLHAELSQVYIRGRSLRAFLWSK</sequence>
<dbReference type="Proteomes" id="UP000242164">
    <property type="component" value="Unassembled WGS sequence"/>
</dbReference>
<evidence type="ECO:0000313" key="1">
    <source>
        <dbReference type="EMBL" id="SCL85202.1"/>
    </source>
</evidence>
<dbReference type="EMBL" id="FMIK01000017">
    <property type="protein sequence ID" value="SCL85202.1"/>
    <property type="molecule type" value="Genomic_DNA"/>
</dbReference>
<comment type="caution">
    <text evidence="1">The sequence shown here is derived from an EMBL/GenBank/DDBJ whole genome shotgun (WGS) entry which is preliminary data.</text>
</comment>